<gene>
    <name evidence="7" type="ORF">M23134_05109</name>
</gene>
<organism evidence="7 8">
    <name type="scientific">Microscilla marina ATCC 23134</name>
    <dbReference type="NCBI Taxonomy" id="313606"/>
    <lineage>
        <taxon>Bacteria</taxon>
        <taxon>Pseudomonadati</taxon>
        <taxon>Bacteroidota</taxon>
        <taxon>Cytophagia</taxon>
        <taxon>Cytophagales</taxon>
        <taxon>Microscillaceae</taxon>
        <taxon>Microscilla</taxon>
    </lineage>
</organism>
<reference evidence="7 8" key="1">
    <citation type="submission" date="2007-01" db="EMBL/GenBank/DDBJ databases">
        <authorList>
            <person name="Haygood M."/>
            <person name="Podell S."/>
            <person name="Anderson C."/>
            <person name="Hopkinson B."/>
            <person name="Roe K."/>
            <person name="Barbeau K."/>
            <person name="Gaasterland T."/>
            <person name="Ferriera S."/>
            <person name="Johnson J."/>
            <person name="Kravitz S."/>
            <person name="Beeson K."/>
            <person name="Sutton G."/>
            <person name="Rogers Y.-H."/>
            <person name="Friedman R."/>
            <person name="Frazier M."/>
            <person name="Venter J.C."/>
        </authorList>
    </citation>
    <scope>NUCLEOTIDE SEQUENCE [LARGE SCALE GENOMIC DNA]</scope>
    <source>
        <strain evidence="7 8">ATCC 23134</strain>
    </source>
</reference>
<dbReference type="InterPro" id="IPR013324">
    <property type="entry name" value="RNA_pol_sigma_r3/r4-like"/>
</dbReference>
<dbReference type="Pfam" id="PF08281">
    <property type="entry name" value="Sigma70_r4_2"/>
    <property type="match status" value="1"/>
</dbReference>
<accession>A1ZD64</accession>
<dbReference type="SUPFAM" id="SSF88659">
    <property type="entry name" value="Sigma3 and sigma4 domains of RNA polymerase sigma factors"/>
    <property type="match status" value="1"/>
</dbReference>
<evidence type="ECO:0000259" key="6">
    <source>
        <dbReference type="Pfam" id="PF08281"/>
    </source>
</evidence>
<evidence type="ECO:0000256" key="2">
    <source>
        <dbReference type="ARBA" id="ARBA00023015"/>
    </source>
</evidence>
<dbReference type="EMBL" id="AAWS01000002">
    <property type="protein sequence ID" value="EAY31603.1"/>
    <property type="molecule type" value="Genomic_DNA"/>
</dbReference>
<dbReference type="PANTHER" id="PTHR43133:SF46">
    <property type="entry name" value="RNA POLYMERASE SIGMA-70 FACTOR ECF SUBFAMILY"/>
    <property type="match status" value="1"/>
</dbReference>
<evidence type="ECO:0000259" key="5">
    <source>
        <dbReference type="Pfam" id="PF04542"/>
    </source>
</evidence>
<dbReference type="GO" id="GO:0016987">
    <property type="term" value="F:sigma factor activity"/>
    <property type="evidence" value="ECO:0007669"/>
    <property type="project" value="UniProtKB-KW"/>
</dbReference>
<dbReference type="GO" id="GO:0006352">
    <property type="term" value="P:DNA-templated transcription initiation"/>
    <property type="evidence" value="ECO:0007669"/>
    <property type="project" value="InterPro"/>
</dbReference>
<name>A1ZD64_MICM2</name>
<evidence type="ECO:0000256" key="3">
    <source>
        <dbReference type="ARBA" id="ARBA00023082"/>
    </source>
</evidence>
<dbReference type="OrthoDB" id="9150024at2"/>
<sequence length="190" mass="22498">MEDALLWEKFKQGDKTALSQIYNQHVRLLYKYGRKFTVNDALVEDCIQDLFLEIWKNRQNLGKTDSIKLYLLSSLRRKIIRKSTSENKKYDKNTDIENYNFEVEFTPEEMIISDETNELNNKKLQGQLQKLSKRQKEAIYLKYYQGLEYNEISNIMDINYQSARNLVYSALKALKKNFLAWALLISSGLL</sequence>
<proteinExistence type="inferred from homology"/>
<dbReference type="InterPro" id="IPR013325">
    <property type="entry name" value="RNA_pol_sigma_r2"/>
</dbReference>
<comment type="similarity">
    <text evidence="1">Belongs to the sigma-70 factor family. ECF subfamily.</text>
</comment>
<evidence type="ECO:0000313" key="7">
    <source>
        <dbReference type="EMBL" id="EAY31603.1"/>
    </source>
</evidence>
<feature type="domain" description="RNA polymerase sigma-70 region 2" evidence="5">
    <location>
        <begin position="21"/>
        <end position="84"/>
    </location>
</feature>
<keyword evidence="3" id="KW-0731">Sigma factor</keyword>
<keyword evidence="4" id="KW-0804">Transcription</keyword>
<feature type="domain" description="RNA polymerase sigma factor 70 region 4 type 2" evidence="6">
    <location>
        <begin position="123"/>
        <end position="174"/>
    </location>
</feature>
<dbReference type="InterPro" id="IPR036388">
    <property type="entry name" value="WH-like_DNA-bd_sf"/>
</dbReference>
<dbReference type="eggNOG" id="COG1595">
    <property type="taxonomic scope" value="Bacteria"/>
</dbReference>
<protein>
    <submittedName>
        <fullName evidence="7">RNA polymerase ECF-type sigma factor</fullName>
    </submittedName>
</protein>
<dbReference type="InterPro" id="IPR039425">
    <property type="entry name" value="RNA_pol_sigma-70-like"/>
</dbReference>
<dbReference type="PANTHER" id="PTHR43133">
    <property type="entry name" value="RNA POLYMERASE ECF-TYPE SIGMA FACTO"/>
    <property type="match status" value="1"/>
</dbReference>
<dbReference type="SUPFAM" id="SSF88946">
    <property type="entry name" value="Sigma2 domain of RNA polymerase sigma factors"/>
    <property type="match status" value="1"/>
</dbReference>
<evidence type="ECO:0000256" key="1">
    <source>
        <dbReference type="ARBA" id="ARBA00010641"/>
    </source>
</evidence>
<dbReference type="InterPro" id="IPR007627">
    <property type="entry name" value="RNA_pol_sigma70_r2"/>
</dbReference>
<dbReference type="AlphaFoldDB" id="A1ZD64"/>
<dbReference type="NCBIfam" id="TIGR02937">
    <property type="entry name" value="sigma70-ECF"/>
    <property type="match status" value="1"/>
</dbReference>
<dbReference type="InterPro" id="IPR013249">
    <property type="entry name" value="RNA_pol_sigma70_r4_t2"/>
</dbReference>
<dbReference type="Gene3D" id="1.10.10.10">
    <property type="entry name" value="Winged helix-like DNA-binding domain superfamily/Winged helix DNA-binding domain"/>
    <property type="match status" value="1"/>
</dbReference>
<comment type="caution">
    <text evidence="7">The sequence shown here is derived from an EMBL/GenBank/DDBJ whole genome shotgun (WGS) entry which is preliminary data.</text>
</comment>
<keyword evidence="8" id="KW-1185">Reference proteome</keyword>
<dbReference type="RefSeq" id="WP_002693329.1">
    <property type="nucleotide sequence ID" value="NZ_AAWS01000002.1"/>
</dbReference>
<dbReference type="GO" id="GO:0003677">
    <property type="term" value="F:DNA binding"/>
    <property type="evidence" value="ECO:0007669"/>
    <property type="project" value="InterPro"/>
</dbReference>
<dbReference type="Pfam" id="PF04542">
    <property type="entry name" value="Sigma70_r2"/>
    <property type="match status" value="1"/>
</dbReference>
<dbReference type="CDD" id="cd06171">
    <property type="entry name" value="Sigma70_r4"/>
    <property type="match status" value="1"/>
</dbReference>
<dbReference type="Proteomes" id="UP000004095">
    <property type="component" value="Unassembled WGS sequence"/>
</dbReference>
<dbReference type="Gene3D" id="1.10.1740.10">
    <property type="match status" value="1"/>
</dbReference>
<keyword evidence="2" id="KW-0805">Transcription regulation</keyword>
<dbReference type="InterPro" id="IPR014284">
    <property type="entry name" value="RNA_pol_sigma-70_dom"/>
</dbReference>
<evidence type="ECO:0000313" key="8">
    <source>
        <dbReference type="Proteomes" id="UP000004095"/>
    </source>
</evidence>
<evidence type="ECO:0000256" key="4">
    <source>
        <dbReference type="ARBA" id="ARBA00023163"/>
    </source>
</evidence>